<gene>
    <name evidence="9" type="ORF">POM88_045540</name>
</gene>
<name>A0AAD8M517_9APIA</name>
<dbReference type="PANTHER" id="PTHR43874:SF19">
    <property type="entry name" value="RESPONSE REGULATOR 23-RELATED"/>
    <property type="match status" value="1"/>
</dbReference>
<feature type="modified residue" description="4-aspartylphosphate" evidence="6">
    <location>
        <position position="58"/>
    </location>
</feature>
<proteinExistence type="predicted"/>
<feature type="domain" description="Response regulatory" evidence="8">
    <location>
        <begin position="3"/>
        <end position="122"/>
    </location>
</feature>
<dbReference type="InterPro" id="IPR045279">
    <property type="entry name" value="ARR-like"/>
</dbReference>
<dbReference type="SUPFAM" id="SSF52172">
    <property type="entry name" value="CheY-like"/>
    <property type="match status" value="1"/>
</dbReference>
<dbReference type="Pfam" id="PF00072">
    <property type="entry name" value="Response_reg"/>
    <property type="match status" value="1"/>
</dbReference>
<comment type="subcellular location">
    <subcellularLocation>
        <location evidence="1">Nucleus</location>
    </subcellularLocation>
</comment>
<evidence type="ECO:0000256" key="5">
    <source>
        <dbReference type="ARBA" id="ARBA00023242"/>
    </source>
</evidence>
<dbReference type="Proteomes" id="UP001237642">
    <property type="component" value="Unassembled WGS sequence"/>
</dbReference>
<dbReference type="AlphaFoldDB" id="A0AAD8M517"/>
<keyword evidence="6" id="KW-0597">Phosphoprotein</keyword>
<feature type="compositionally biased region" description="Polar residues" evidence="7">
    <location>
        <begin position="281"/>
        <end position="291"/>
    </location>
</feature>
<dbReference type="NCBIfam" id="TIGR01557">
    <property type="entry name" value="myb_SHAQKYF"/>
    <property type="match status" value="1"/>
</dbReference>
<dbReference type="InterPro" id="IPR011006">
    <property type="entry name" value="CheY-like_superfamily"/>
</dbReference>
<dbReference type="InterPro" id="IPR001789">
    <property type="entry name" value="Sig_transdc_resp-reg_receiver"/>
</dbReference>
<keyword evidence="4" id="KW-0804">Transcription</keyword>
<evidence type="ECO:0000256" key="4">
    <source>
        <dbReference type="ARBA" id="ARBA00023163"/>
    </source>
</evidence>
<evidence type="ECO:0000313" key="10">
    <source>
        <dbReference type="Proteomes" id="UP001237642"/>
    </source>
</evidence>
<organism evidence="9 10">
    <name type="scientific">Heracleum sosnowskyi</name>
    <dbReference type="NCBI Taxonomy" id="360622"/>
    <lineage>
        <taxon>Eukaryota</taxon>
        <taxon>Viridiplantae</taxon>
        <taxon>Streptophyta</taxon>
        <taxon>Embryophyta</taxon>
        <taxon>Tracheophyta</taxon>
        <taxon>Spermatophyta</taxon>
        <taxon>Magnoliopsida</taxon>
        <taxon>eudicotyledons</taxon>
        <taxon>Gunneridae</taxon>
        <taxon>Pentapetalae</taxon>
        <taxon>asterids</taxon>
        <taxon>campanulids</taxon>
        <taxon>Apiales</taxon>
        <taxon>Apiaceae</taxon>
        <taxon>Apioideae</taxon>
        <taxon>apioid superclade</taxon>
        <taxon>Tordylieae</taxon>
        <taxon>Tordyliinae</taxon>
        <taxon>Heracleum</taxon>
    </lineage>
</organism>
<dbReference type="Gene3D" id="1.10.10.60">
    <property type="entry name" value="Homeodomain-like"/>
    <property type="match status" value="1"/>
</dbReference>
<evidence type="ECO:0000256" key="2">
    <source>
        <dbReference type="ARBA" id="ARBA00023012"/>
    </source>
</evidence>
<evidence type="ECO:0000256" key="1">
    <source>
        <dbReference type="ARBA" id="ARBA00004123"/>
    </source>
</evidence>
<keyword evidence="2" id="KW-0902">Two-component regulatory system</keyword>
<dbReference type="InterPro" id="IPR006447">
    <property type="entry name" value="Myb_dom_plants"/>
</dbReference>
<reference evidence="9" key="1">
    <citation type="submission" date="2023-02" db="EMBL/GenBank/DDBJ databases">
        <title>Genome of toxic invasive species Heracleum sosnowskyi carries increased number of genes despite the absence of recent whole-genome duplications.</title>
        <authorList>
            <person name="Schelkunov M."/>
            <person name="Shtratnikova V."/>
            <person name="Makarenko M."/>
            <person name="Klepikova A."/>
            <person name="Omelchenko D."/>
            <person name="Novikova G."/>
            <person name="Obukhova E."/>
            <person name="Bogdanov V."/>
            <person name="Penin A."/>
            <person name="Logacheva M."/>
        </authorList>
    </citation>
    <scope>NUCLEOTIDE SEQUENCE</scope>
    <source>
        <strain evidence="9">Hsosn_3</strain>
        <tissue evidence="9">Leaf</tissue>
    </source>
</reference>
<dbReference type="GO" id="GO:0009736">
    <property type="term" value="P:cytokinin-activated signaling pathway"/>
    <property type="evidence" value="ECO:0007669"/>
    <property type="project" value="InterPro"/>
</dbReference>
<evidence type="ECO:0000256" key="3">
    <source>
        <dbReference type="ARBA" id="ARBA00023015"/>
    </source>
</evidence>
<keyword evidence="3" id="KW-0805">Transcription regulation</keyword>
<comment type="caution">
    <text evidence="9">The sequence shown here is derived from an EMBL/GenBank/DDBJ whole genome shotgun (WGS) entry which is preliminary data.</text>
</comment>
<protein>
    <recommendedName>
        <fullName evidence="8">Response regulatory domain-containing protein</fullName>
    </recommendedName>
</protein>
<dbReference type="EMBL" id="JAUIZM010000010">
    <property type="protein sequence ID" value="KAK1361066.1"/>
    <property type="molecule type" value="Genomic_DNA"/>
</dbReference>
<evidence type="ECO:0000256" key="6">
    <source>
        <dbReference type="PROSITE-ProRule" id="PRU00169"/>
    </source>
</evidence>
<dbReference type="FunFam" id="1.10.10.60:FF:000007">
    <property type="entry name" value="Two-component response regulator"/>
    <property type="match status" value="1"/>
</dbReference>
<reference evidence="9" key="2">
    <citation type="submission" date="2023-05" db="EMBL/GenBank/DDBJ databases">
        <authorList>
            <person name="Schelkunov M.I."/>
        </authorList>
    </citation>
    <scope>NUCLEOTIDE SEQUENCE</scope>
    <source>
        <strain evidence="9">Hsosn_3</strain>
        <tissue evidence="9">Leaf</tissue>
    </source>
</reference>
<dbReference type="GO" id="GO:0000160">
    <property type="term" value="P:phosphorelay signal transduction system"/>
    <property type="evidence" value="ECO:0007669"/>
    <property type="project" value="UniProtKB-KW"/>
</dbReference>
<dbReference type="PANTHER" id="PTHR43874">
    <property type="entry name" value="TWO-COMPONENT RESPONSE REGULATOR"/>
    <property type="match status" value="1"/>
</dbReference>
<dbReference type="PROSITE" id="PS50110">
    <property type="entry name" value="RESPONSE_REGULATORY"/>
    <property type="match status" value="1"/>
</dbReference>
<evidence type="ECO:0000259" key="8">
    <source>
        <dbReference type="PROSITE" id="PS50110"/>
    </source>
</evidence>
<keyword evidence="5" id="KW-0539">Nucleus</keyword>
<dbReference type="InterPro" id="IPR009057">
    <property type="entry name" value="Homeodomain-like_sf"/>
</dbReference>
<evidence type="ECO:0000256" key="7">
    <source>
        <dbReference type="SAM" id="MobiDB-lite"/>
    </source>
</evidence>
<dbReference type="SUPFAM" id="SSF46689">
    <property type="entry name" value="Homeodomain-like"/>
    <property type="match status" value="1"/>
</dbReference>
<dbReference type="GO" id="GO:0003677">
    <property type="term" value="F:DNA binding"/>
    <property type="evidence" value="ECO:0007669"/>
    <property type="project" value="InterPro"/>
</dbReference>
<evidence type="ECO:0000313" key="9">
    <source>
        <dbReference type="EMBL" id="KAK1361066.1"/>
    </source>
</evidence>
<feature type="region of interest" description="Disordered" evidence="7">
    <location>
        <begin position="268"/>
        <end position="291"/>
    </location>
</feature>
<sequence length="459" mass="52136">MYKVLVVDDDATSLTVARACLRRFNYYEVTCVTHPLEALSLLCDKSQEEKSYDLILSDIHMPIMDGFELMRYVNNNLNIPVVLISADDKTKVMCKGFGNGAPTVLLKPVTAMDVKHLWQFSVLWKKKERNAYRRFIEANVPRNICASSSSIMCIEEVSTEKKTKEHVWNANLHNRFVEAMLILGPTEAIPRNILRVMNIPSLLREQVASHLQKFREFMEKVLNGEARLIGSSKYWIDCNYYSRIVGGNPNVILFNQLWEERRTGKRAGPIPASLPLPPFNDTETSSSNSRNVDISMPNNNDFTFQNAENICAPNNHTLVPQRNYQPSCNDVNEGLIGRTNNSMFSSMIQIVPSSGTTHIPNQFISEQPFNMVSEGNNILFDENNFNNVTLQVENEQLNETNIGNSFGANQFEIPLGINNEQACTYSCAPQFGGHIQMSNGRWIIDMNNYRQRVEDSEDV</sequence>
<dbReference type="GO" id="GO:0005634">
    <property type="term" value="C:nucleus"/>
    <property type="evidence" value="ECO:0007669"/>
    <property type="project" value="UniProtKB-SubCell"/>
</dbReference>
<dbReference type="Gene3D" id="3.40.50.2300">
    <property type="match status" value="1"/>
</dbReference>
<accession>A0AAD8M517</accession>
<keyword evidence="10" id="KW-1185">Reference proteome</keyword>
<dbReference type="SMART" id="SM00448">
    <property type="entry name" value="REC"/>
    <property type="match status" value="1"/>
</dbReference>